<dbReference type="InterPro" id="IPR011978">
    <property type="entry name" value="YgfB-like"/>
</dbReference>
<dbReference type="PANTHER" id="PTHR37528:SF1">
    <property type="entry name" value="UPF0149 PROTEIN YGFB"/>
    <property type="match status" value="1"/>
</dbReference>
<reference evidence="2 3" key="1">
    <citation type="submission" date="2016-03" db="EMBL/GenBank/DDBJ databases">
        <title>Chemosynthetic sulphur-oxidizing symbionts of marine invertebrate animals are capable of nitrogen fixation.</title>
        <authorList>
            <person name="Petersen J.M."/>
            <person name="Kemper A."/>
            <person name="Gruber-Vodicka H."/>
            <person name="Cardini U."/>
            <person name="Geest Mvander."/>
            <person name="Kleiner M."/>
            <person name="Bulgheresi S."/>
            <person name="Fussmann M."/>
            <person name="Herbold C."/>
            <person name="Seah B.K.B."/>
            <person name="Antony C.Paul."/>
            <person name="Liu D."/>
            <person name="Belitz A."/>
            <person name="Weber M."/>
        </authorList>
    </citation>
    <scope>NUCLEOTIDE SEQUENCE [LARGE SCALE GENOMIC DNA]</scope>
    <source>
        <strain evidence="2">G_D</strain>
    </source>
</reference>
<evidence type="ECO:0008006" key="4">
    <source>
        <dbReference type="Google" id="ProtNLM"/>
    </source>
</evidence>
<dbReference type="STRING" id="1818881.A3196_02055"/>
<sequence length="188" mass="20993">MLTTDQMPDYQRLEKLLGTMSADMGASELHGVISGLICAGSAEAPVDWIAAFIEAWPEGDLLAQETREMIGQLYYAARHQITQEELTFMPLLPEDDEAISTRAKALSEWCEGYLYGLGLAGVTEQMLSGDSKEAIQDLAHFTRLDYDQLESGEATEVAYVELQEFLKVVTLLMWEELFEIRGESNADE</sequence>
<dbReference type="PANTHER" id="PTHR37528">
    <property type="entry name" value="UPF0149 PROTEIN YGFB"/>
    <property type="match status" value="1"/>
</dbReference>
<dbReference type="Proteomes" id="UP000094849">
    <property type="component" value="Unassembled WGS sequence"/>
</dbReference>
<dbReference type="OrthoDB" id="9783391at2"/>
<dbReference type="RefSeq" id="WP_069003638.1">
    <property type="nucleotide sequence ID" value="NZ_LVJX01000004.1"/>
</dbReference>
<evidence type="ECO:0000256" key="1">
    <source>
        <dbReference type="ARBA" id="ARBA00038308"/>
    </source>
</evidence>
<dbReference type="AlphaFoldDB" id="A0A1E2ULQ3"/>
<comment type="caution">
    <text evidence="2">The sequence shown here is derived from an EMBL/GenBank/DDBJ whole genome shotgun (WGS) entry which is preliminary data.</text>
</comment>
<dbReference type="Gene3D" id="1.20.120.740">
    <property type="entry name" value="YgfB uncharacterised protein family UPF0149, PF03695"/>
    <property type="match status" value="1"/>
</dbReference>
<name>A0A1E2ULQ3_9GAMM</name>
<accession>A0A1E2ULQ3</accession>
<keyword evidence="3" id="KW-1185">Reference proteome</keyword>
<dbReference type="EMBL" id="LVJZ01000003">
    <property type="protein sequence ID" value="ODB95641.1"/>
    <property type="molecule type" value="Genomic_DNA"/>
</dbReference>
<dbReference type="GO" id="GO:0005829">
    <property type="term" value="C:cytosol"/>
    <property type="evidence" value="ECO:0007669"/>
    <property type="project" value="TreeGrafter"/>
</dbReference>
<comment type="similarity">
    <text evidence="1">Belongs to the UPF0149 family.</text>
</comment>
<protein>
    <recommendedName>
        <fullName evidence="4">YecA family protein</fullName>
    </recommendedName>
</protein>
<dbReference type="InterPro" id="IPR036255">
    <property type="entry name" value="YgfB-like_sf"/>
</dbReference>
<proteinExistence type="inferred from homology"/>
<dbReference type="Pfam" id="PF03695">
    <property type="entry name" value="UPF0149"/>
    <property type="match status" value="1"/>
</dbReference>
<dbReference type="SUPFAM" id="SSF101327">
    <property type="entry name" value="YgfB-like"/>
    <property type="match status" value="1"/>
</dbReference>
<gene>
    <name evidence="2" type="ORF">A3196_02055</name>
</gene>
<evidence type="ECO:0000313" key="3">
    <source>
        <dbReference type="Proteomes" id="UP000094849"/>
    </source>
</evidence>
<dbReference type="NCBIfam" id="TIGR02292">
    <property type="entry name" value="ygfB_yecA"/>
    <property type="match status" value="1"/>
</dbReference>
<evidence type="ECO:0000313" key="2">
    <source>
        <dbReference type="EMBL" id="ODB95641.1"/>
    </source>
</evidence>
<organism evidence="2 3">
    <name type="scientific">Candidatus Thiodiazotropha endoloripes</name>
    <dbReference type="NCBI Taxonomy" id="1818881"/>
    <lineage>
        <taxon>Bacteria</taxon>
        <taxon>Pseudomonadati</taxon>
        <taxon>Pseudomonadota</taxon>
        <taxon>Gammaproteobacteria</taxon>
        <taxon>Chromatiales</taxon>
        <taxon>Sedimenticolaceae</taxon>
        <taxon>Candidatus Thiodiazotropha</taxon>
    </lineage>
</organism>